<dbReference type="Pfam" id="PF10536">
    <property type="entry name" value="PMD"/>
    <property type="match status" value="1"/>
</dbReference>
<dbReference type="PANTHER" id="PTHR46033:SF1">
    <property type="entry name" value="PROTEIN MAIN-LIKE 2"/>
    <property type="match status" value="1"/>
</dbReference>
<dbReference type="EMBL" id="JAINDJ010000006">
    <property type="protein sequence ID" value="KAG9444810.1"/>
    <property type="molecule type" value="Genomic_DNA"/>
</dbReference>
<evidence type="ECO:0000259" key="2">
    <source>
        <dbReference type="Pfam" id="PF10536"/>
    </source>
</evidence>
<sequence length="353" mass="40061">MTRKIRQIQVGVVEFYIFKVVDLVLELAAEAVQLLKWLRLDKLLFTSLVERWRSETNTFHLENGEMTLTLEDVVVLLGLCVNGFTVTGFLFCPDDVPEEVIQQHARTYLLLVGSTIFSDAVGVGMSTYWTSDTPRGTGAAGGPLGSRWNIRRTNATNPCGNLVLYRTELNHQRSYQVTPLEDVQRVTRISHKGRVREDWAKYHHDYIARWEARAKSVVTGSWAHTPKHAPSEYMTWYLLVNRRFVSPPPIEPAMSILHSLPLLEGAIVDGDVSNAGEPSHMVEPTRDRAPRGRRARRWPTFETTTHVEDSDEVPAVPEPTVPDLPPEQTPKPEPDQPEDLYWKAKKGNWCTKA</sequence>
<gene>
    <name evidence="3" type="ORF">H6P81_016150</name>
</gene>
<dbReference type="InterPro" id="IPR019557">
    <property type="entry name" value="AminoTfrase-like_pln_mobile"/>
</dbReference>
<feature type="compositionally biased region" description="Pro residues" evidence="1">
    <location>
        <begin position="316"/>
        <end position="331"/>
    </location>
</feature>
<accession>A0AAV7E7F5</accession>
<organism evidence="3 4">
    <name type="scientific">Aristolochia fimbriata</name>
    <name type="common">White veined hardy Dutchman's pipe vine</name>
    <dbReference type="NCBI Taxonomy" id="158543"/>
    <lineage>
        <taxon>Eukaryota</taxon>
        <taxon>Viridiplantae</taxon>
        <taxon>Streptophyta</taxon>
        <taxon>Embryophyta</taxon>
        <taxon>Tracheophyta</taxon>
        <taxon>Spermatophyta</taxon>
        <taxon>Magnoliopsida</taxon>
        <taxon>Magnoliidae</taxon>
        <taxon>Piperales</taxon>
        <taxon>Aristolochiaceae</taxon>
        <taxon>Aristolochia</taxon>
    </lineage>
</organism>
<feature type="region of interest" description="Disordered" evidence="1">
    <location>
        <begin position="274"/>
        <end position="353"/>
    </location>
</feature>
<evidence type="ECO:0000256" key="1">
    <source>
        <dbReference type="SAM" id="MobiDB-lite"/>
    </source>
</evidence>
<dbReference type="Proteomes" id="UP000825729">
    <property type="component" value="Unassembled WGS sequence"/>
</dbReference>
<evidence type="ECO:0000313" key="3">
    <source>
        <dbReference type="EMBL" id="KAG9444810.1"/>
    </source>
</evidence>
<evidence type="ECO:0000313" key="4">
    <source>
        <dbReference type="Proteomes" id="UP000825729"/>
    </source>
</evidence>
<dbReference type="GO" id="GO:0010073">
    <property type="term" value="P:meristem maintenance"/>
    <property type="evidence" value="ECO:0007669"/>
    <property type="project" value="InterPro"/>
</dbReference>
<proteinExistence type="predicted"/>
<protein>
    <recommendedName>
        <fullName evidence="2">Aminotransferase-like plant mobile domain-containing protein</fullName>
    </recommendedName>
</protein>
<dbReference type="AlphaFoldDB" id="A0AAV7E7F5"/>
<keyword evidence="4" id="KW-1185">Reference proteome</keyword>
<dbReference type="PANTHER" id="PTHR46033">
    <property type="entry name" value="PROTEIN MAIN-LIKE 2"/>
    <property type="match status" value="1"/>
</dbReference>
<dbReference type="InterPro" id="IPR044824">
    <property type="entry name" value="MAIN-like"/>
</dbReference>
<comment type="caution">
    <text evidence="3">The sequence shown here is derived from an EMBL/GenBank/DDBJ whole genome shotgun (WGS) entry which is preliminary data.</text>
</comment>
<reference evidence="3 4" key="1">
    <citation type="submission" date="2021-07" db="EMBL/GenBank/DDBJ databases">
        <title>The Aristolochia fimbriata genome: insights into angiosperm evolution, floral development and chemical biosynthesis.</title>
        <authorList>
            <person name="Jiao Y."/>
        </authorList>
    </citation>
    <scope>NUCLEOTIDE SEQUENCE [LARGE SCALE GENOMIC DNA]</scope>
    <source>
        <strain evidence="3">IBCAS-2021</strain>
        <tissue evidence="3">Leaf</tissue>
    </source>
</reference>
<name>A0AAV7E7F5_ARIFI</name>
<feature type="domain" description="Aminotransferase-like plant mobile" evidence="2">
    <location>
        <begin position="39"/>
        <end position="87"/>
    </location>
</feature>